<dbReference type="EMBL" id="BPLR01005620">
    <property type="protein sequence ID" value="GIY03769.1"/>
    <property type="molecule type" value="Genomic_DNA"/>
</dbReference>
<dbReference type="AlphaFoldDB" id="A0AAV4Q374"/>
<name>A0AAV4Q374_CAEEX</name>
<proteinExistence type="predicted"/>
<comment type="caution">
    <text evidence="2">The sequence shown here is derived from an EMBL/GenBank/DDBJ whole genome shotgun (WGS) entry which is preliminary data.</text>
</comment>
<gene>
    <name evidence="2" type="ORF">CEXT_577571</name>
</gene>
<evidence type="ECO:0000313" key="3">
    <source>
        <dbReference type="Proteomes" id="UP001054945"/>
    </source>
</evidence>
<accession>A0AAV4Q374</accession>
<protein>
    <submittedName>
        <fullName evidence="2">Uncharacterized protein</fullName>
    </submittedName>
</protein>
<sequence length="102" mass="11449">MFILTISKSICIEGSDFCWKENSGMSPREFSCITIFLYLPFSFQQDDVKDHSTRMLLESGARLNAIPFSGTGTPVSLLVLQIFLFAIVPGRYFPGYGLRLLS</sequence>
<dbReference type="Proteomes" id="UP001054945">
    <property type="component" value="Unassembled WGS sequence"/>
</dbReference>
<keyword evidence="1" id="KW-0812">Transmembrane</keyword>
<feature type="transmembrane region" description="Helical" evidence="1">
    <location>
        <begin position="75"/>
        <end position="93"/>
    </location>
</feature>
<keyword evidence="1" id="KW-0472">Membrane</keyword>
<organism evidence="2 3">
    <name type="scientific">Caerostris extrusa</name>
    <name type="common">Bark spider</name>
    <name type="synonym">Caerostris bankana</name>
    <dbReference type="NCBI Taxonomy" id="172846"/>
    <lineage>
        <taxon>Eukaryota</taxon>
        <taxon>Metazoa</taxon>
        <taxon>Ecdysozoa</taxon>
        <taxon>Arthropoda</taxon>
        <taxon>Chelicerata</taxon>
        <taxon>Arachnida</taxon>
        <taxon>Araneae</taxon>
        <taxon>Araneomorphae</taxon>
        <taxon>Entelegynae</taxon>
        <taxon>Araneoidea</taxon>
        <taxon>Araneidae</taxon>
        <taxon>Caerostris</taxon>
    </lineage>
</organism>
<keyword evidence="1" id="KW-1133">Transmembrane helix</keyword>
<reference evidence="2 3" key="1">
    <citation type="submission" date="2021-06" db="EMBL/GenBank/DDBJ databases">
        <title>Caerostris extrusa draft genome.</title>
        <authorList>
            <person name="Kono N."/>
            <person name="Arakawa K."/>
        </authorList>
    </citation>
    <scope>NUCLEOTIDE SEQUENCE [LARGE SCALE GENOMIC DNA]</scope>
</reference>
<evidence type="ECO:0000313" key="2">
    <source>
        <dbReference type="EMBL" id="GIY03769.1"/>
    </source>
</evidence>
<evidence type="ECO:0000256" key="1">
    <source>
        <dbReference type="SAM" id="Phobius"/>
    </source>
</evidence>
<keyword evidence="3" id="KW-1185">Reference proteome</keyword>